<reference evidence="2 3" key="2">
    <citation type="journal article" date="2012" name="Proc. Natl. Acad. Sci. U.S.A.">
        <title>Antigenic diversity is generated by distinct evolutionary mechanisms in African trypanosome species.</title>
        <authorList>
            <person name="Jackson A.P."/>
            <person name="Berry A."/>
            <person name="Aslett M."/>
            <person name="Allison H.C."/>
            <person name="Burton P."/>
            <person name="Vavrova-Anderson J."/>
            <person name="Brown R."/>
            <person name="Browne H."/>
            <person name="Corton N."/>
            <person name="Hauser H."/>
            <person name="Gamble J."/>
            <person name="Gilderthorp R."/>
            <person name="Marcello L."/>
            <person name="McQuillan J."/>
            <person name="Otto T.D."/>
            <person name="Quail M.A."/>
            <person name="Sanders M.J."/>
            <person name="van Tonder A."/>
            <person name="Ginger M.L."/>
            <person name="Field M.C."/>
            <person name="Barry J.D."/>
            <person name="Hertz-Fowler C."/>
            <person name="Berriman M."/>
        </authorList>
    </citation>
    <scope>NUCLEOTIDE SEQUENCE [LARGE SCALE GENOMIC DNA]</scope>
    <source>
        <strain evidence="2 3">IL3000</strain>
    </source>
</reference>
<dbReference type="Proteomes" id="UP000000702">
    <property type="component" value="Unassembled WGS sequence"/>
</dbReference>
<accession>F9W466</accession>
<keyword evidence="1" id="KW-0472">Membrane</keyword>
<sequence length="185" mass="20718">MSHALSWFTSGKAAGAHCAVVGEKEAGERNELLNVTEDAQLSQGGRIVGEAAFIRSNRRHKVADAVLALVAYTFSGFIYMYGQGTALTTLSMWAAGTTFLLNMQVRKVFELEDEEKRLRVAADAGLQEKNVFQLEMVASWVWLLCSMQQFKIHKRLKYSGYSSWTALGCCSYFTLRHMCQKLLSE</sequence>
<name>F9W466_TRYCI</name>
<protein>
    <submittedName>
        <fullName evidence="2">WGS project CAEQ00000000 data, annotated contig 1151</fullName>
    </submittedName>
</protein>
<feature type="transmembrane region" description="Helical" evidence="1">
    <location>
        <begin position="62"/>
        <end position="81"/>
    </location>
</feature>
<comment type="caution">
    <text evidence="2">The sequence shown here is derived from an EMBL/GenBank/DDBJ whole genome shotgun (WGS) entry which is preliminary data.</text>
</comment>
<keyword evidence="1" id="KW-1133">Transmembrane helix</keyword>
<gene>
    <name evidence="2" type="ORF">TCIL3000_0_28880</name>
</gene>
<evidence type="ECO:0000313" key="3">
    <source>
        <dbReference type="Proteomes" id="UP000000702"/>
    </source>
</evidence>
<evidence type="ECO:0000313" key="2">
    <source>
        <dbReference type="EMBL" id="CCD11954.1"/>
    </source>
</evidence>
<dbReference type="VEuPathDB" id="TriTrypDB:TcIL3000_0_28880"/>
<organism evidence="2 3">
    <name type="scientific">Trypanosoma congolense (strain IL3000)</name>
    <dbReference type="NCBI Taxonomy" id="1068625"/>
    <lineage>
        <taxon>Eukaryota</taxon>
        <taxon>Discoba</taxon>
        <taxon>Euglenozoa</taxon>
        <taxon>Kinetoplastea</taxon>
        <taxon>Metakinetoplastina</taxon>
        <taxon>Trypanosomatida</taxon>
        <taxon>Trypanosomatidae</taxon>
        <taxon>Trypanosoma</taxon>
        <taxon>Nannomonas</taxon>
    </lineage>
</organism>
<evidence type="ECO:0000256" key="1">
    <source>
        <dbReference type="SAM" id="Phobius"/>
    </source>
</evidence>
<proteinExistence type="predicted"/>
<dbReference type="OMA" id="CGYSSWT"/>
<dbReference type="EMBL" id="CAEQ01000520">
    <property type="protein sequence ID" value="CCD11954.1"/>
    <property type="molecule type" value="Genomic_DNA"/>
</dbReference>
<keyword evidence="3" id="KW-1185">Reference proteome</keyword>
<dbReference type="AlphaFoldDB" id="F9W466"/>
<keyword evidence="1" id="KW-0812">Transmembrane</keyword>
<reference evidence="3" key="1">
    <citation type="submission" date="2011-07" db="EMBL/GenBank/DDBJ databases">
        <title>Divergent evolution of antigenic variation in African trypanosomes.</title>
        <authorList>
            <person name="Jackson A.P."/>
            <person name="Berry A."/>
            <person name="Allison H.C."/>
            <person name="Burton P."/>
            <person name="Anderson J."/>
            <person name="Aslett M."/>
            <person name="Brown R."/>
            <person name="Corton N."/>
            <person name="Harris D."/>
            <person name="Hauser H."/>
            <person name="Gamble J."/>
            <person name="Gilderthorp R."/>
            <person name="McQuillan J."/>
            <person name="Quail M.A."/>
            <person name="Sanders M."/>
            <person name="Van Tonder A."/>
            <person name="Ginger M.L."/>
            <person name="Donelson J.E."/>
            <person name="Field M.C."/>
            <person name="Barry J.D."/>
            <person name="Berriman M."/>
            <person name="Hertz-Fowler C."/>
        </authorList>
    </citation>
    <scope>NUCLEOTIDE SEQUENCE [LARGE SCALE GENOMIC DNA]</scope>
    <source>
        <strain evidence="3">IL3000</strain>
    </source>
</reference>